<dbReference type="Proteomes" id="UP000821865">
    <property type="component" value="Chromosome 7"/>
</dbReference>
<keyword evidence="2" id="KW-1185">Reference proteome</keyword>
<sequence>MSVEDFTPLVEKVVESNAEDLWHLSRFLWDNPELALQEFKAHDTICDFLEGRGFVVRRRHLLDTAFRAEFQAPGGTDGPTVAIMAEYDALPEIGHACGHNLIAEAAAGAAIAVMEAMKKSSTARGKIVVIGTPAEECLGGKEMLLQKGAFEDIDVAMMVHPMHQDSLRISLNASQQVTVSYQGKAAHAAACPWEGVNALDAAVASYVNIALLRQQTKPSCRIHGIITESGSYCNIIPETSKLVYQIRGKTADELNELMSRAEDCFEAAAKATNCTMTMTKHVMYKDVVYNMNLSKVYRKYGQTLGVEFTDADMTCTESCGASTDAGNVSYELPTIHPVFAIRAEGKNHTAAFAQAANSPEAQPPTLRAAKIMALTALDLLTDPTLVSDIKREFAEWKNLRGCRKPAA</sequence>
<proteinExistence type="predicted"/>
<evidence type="ECO:0000313" key="2">
    <source>
        <dbReference type="Proteomes" id="UP000821865"/>
    </source>
</evidence>
<dbReference type="EMBL" id="CM023476">
    <property type="protein sequence ID" value="KAH7941723.1"/>
    <property type="molecule type" value="Genomic_DNA"/>
</dbReference>
<accession>A0ACB8CG39</accession>
<gene>
    <name evidence="1" type="ORF">HPB49_016535</name>
</gene>
<protein>
    <submittedName>
        <fullName evidence="1">Uncharacterized protein</fullName>
    </submittedName>
</protein>
<comment type="caution">
    <text evidence="1">The sequence shown here is derived from an EMBL/GenBank/DDBJ whole genome shotgun (WGS) entry which is preliminary data.</text>
</comment>
<evidence type="ECO:0000313" key="1">
    <source>
        <dbReference type="EMBL" id="KAH7941723.1"/>
    </source>
</evidence>
<reference evidence="1" key="1">
    <citation type="submission" date="2020-05" db="EMBL/GenBank/DDBJ databases">
        <title>Large-scale comparative analyses of tick genomes elucidate their genetic diversity and vector capacities.</title>
        <authorList>
            <person name="Jia N."/>
            <person name="Wang J."/>
            <person name="Shi W."/>
            <person name="Du L."/>
            <person name="Sun Y."/>
            <person name="Zhan W."/>
            <person name="Jiang J."/>
            <person name="Wang Q."/>
            <person name="Zhang B."/>
            <person name="Ji P."/>
            <person name="Sakyi L.B."/>
            <person name="Cui X."/>
            <person name="Yuan T."/>
            <person name="Jiang B."/>
            <person name="Yang W."/>
            <person name="Lam T.T.-Y."/>
            <person name="Chang Q."/>
            <person name="Ding S."/>
            <person name="Wang X."/>
            <person name="Zhu J."/>
            <person name="Ruan X."/>
            <person name="Zhao L."/>
            <person name="Wei J."/>
            <person name="Que T."/>
            <person name="Du C."/>
            <person name="Cheng J."/>
            <person name="Dai P."/>
            <person name="Han X."/>
            <person name="Huang E."/>
            <person name="Gao Y."/>
            <person name="Liu J."/>
            <person name="Shao H."/>
            <person name="Ye R."/>
            <person name="Li L."/>
            <person name="Wei W."/>
            <person name="Wang X."/>
            <person name="Wang C."/>
            <person name="Yang T."/>
            <person name="Huo Q."/>
            <person name="Li W."/>
            <person name="Guo W."/>
            <person name="Chen H."/>
            <person name="Zhou L."/>
            <person name="Ni X."/>
            <person name="Tian J."/>
            <person name="Zhou Y."/>
            <person name="Sheng Y."/>
            <person name="Liu T."/>
            <person name="Pan Y."/>
            <person name="Xia L."/>
            <person name="Li J."/>
            <person name="Zhao F."/>
            <person name="Cao W."/>
        </authorList>
    </citation>
    <scope>NUCLEOTIDE SEQUENCE</scope>
    <source>
        <strain evidence="1">Dsil-2018</strain>
    </source>
</reference>
<organism evidence="1 2">
    <name type="scientific">Dermacentor silvarum</name>
    <name type="common">Tick</name>
    <dbReference type="NCBI Taxonomy" id="543639"/>
    <lineage>
        <taxon>Eukaryota</taxon>
        <taxon>Metazoa</taxon>
        <taxon>Ecdysozoa</taxon>
        <taxon>Arthropoda</taxon>
        <taxon>Chelicerata</taxon>
        <taxon>Arachnida</taxon>
        <taxon>Acari</taxon>
        <taxon>Parasitiformes</taxon>
        <taxon>Ixodida</taxon>
        <taxon>Ixodoidea</taxon>
        <taxon>Ixodidae</taxon>
        <taxon>Rhipicephalinae</taxon>
        <taxon>Dermacentor</taxon>
    </lineage>
</organism>
<name>A0ACB8CG39_DERSI</name>